<sequence>MADAARRFIQLQSFVEIEYQGEKITITLLNEQGQPIREAPLTLPYTAFADKQVFTTVINNKPVHFINVMLEIDDAEYKKLKEQTHSIANWSITNVRTLMADKNPISRPPKVMRASVVREWEMNERDSLDIVGYVAPLA</sequence>
<reference evidence="1 2" key="1">
    <citation type="submission" date="2020-02" db="EMBL/GenBank/DDBJ databases">
        <title>Draft genome sequence of two Spirosoma agri KCTC 52727 and Spirosoma terrae KCTC 52035.</title>
        <authorList>
            <person name="Rojas J."/>
            <person name="Ambika Manirajan B."/>
            <person name="Suarez C."/>
            <person name="Ratering S."/>
            <person name="Schnell S."/>
        </authorList>
    </citation>
    <scope>NUCLEOTIDE SEQUENCE [LARGE SCALE GENOMIC DNA]</scope>
    <source>
        <strain evidence="1 2">KCTC 52035</strain>
    </source>
</reference>
<organism evidence="1 2">
    <name type="scientific">Spirosoma terrae</name>
    <dbReference type="NCBI Taxonomy" id="1968276"/>
    <lineage>
        <taxon>Bacteria</taxon>
        <taxon>Pseudomonadati</taxon>
        <taxon>Bacteroidota</taxon>
        <taxon>Cytophagia</taxon>
        <taxon>Cytophagales</taxon>
        <taxon>Cytophagaceae</taxon>
        <taxon>Spirosoma</taxon>
    </lineage>
</organism>
<gene>
    <name evidence="1" type="ORF">GK108_03670</name>
</gene>
<evidence type="ECO:0000313" key="2">
    <source>
        <dbReference type="Proteomes" id="UP000474175"/>
    </source>
</evidence>
<accession>A0A6L9L0X6</accession>
<dbReference type="EMBL" id="JAAFZH010000001">
    <property type="protein sequence ID" value="NDU93960.1"/>
    <property type="molecule type" value="Genomic_DNA"/>
</dbReference>
<comment type="caution">
    <text evidence="1">The sequence shown here is derived from an EMBL/GenBank/DDBJ whole genome shotgun (WGS) entry which is preliminary data.</text>
</comment>
<proteinExistence type="predicted"/>
<protein>
    <submittedName>
        <fullName evidence="1">Uncharacterized protein</fullName>
    </submittedName>
</protein>
<name>A0A6L9L0X6_9BACT</name>
<dbReference type="Proteomes" id="UP000474175">
    <property type="component" value="Unassembled WGS sequence"/>
</dbReference>
<dbReference type="RefSeq" id="WP_163942887.1">
    <property type="nucleotide sequence ID" value="NZ_JAAFZH010000001.1"/>
</dbReference>
<dbReference type="AlphaFoldDB" id="A0A6L9L0X6"/>
<keyword evidence="2" id="KW-1185">Reference proteome</keyword>
<evidence type="ECO:0000313" key="1">
    <source>
        <dbReference type="EMBL" id="NDU93960.1"/>
    </source>
</evidence>